<dbReference type="STRING" id="431595.K3X2E7"/>
<dbReference type="HOGENOM" id="CLU_1664233_0_0_1"/>
<sequence length="159" mass="17717">MGRERASGAGGRGRGGRGGGEYNGRGGGRGDRGGGRGKDENISLPSVLWRKEPFREGRERYEMTEFVKAAAGLNHNLKLNEFILQLGSSESVMNKLQQIICFRFDVPTRTFQEIALPLMTLVTTSAFANSPHSTVVKKVYRMFCSNPLFVTLWMRLRNC</sequence>
<reference evidence="3" key="1">
    <citation type="journal article" date="2010" name="Genome Biol.">
        <title>Genome sequence of the necrotrophic plant pathogen Pythium ultimum reveals original pathogenicity mechanisms and effector repertoire.</title>
        <authorList>
            <person name="Levesque C.A."/>
            <person name="Brouwer H."/>
            <person name="Cano L."/>
            <person name="Hamilton J.P."/>
            <person name="Holt C."/>
            <person name="Huitema E."/>
            <person name="Raffaele S."/>
            <person name="Robideau G.P."/>
            <person name="Thines M."/>
            <person name="Win J."/>
            <person name="Zerillo M.M."/>
            <person name="Beakes G.W."/>
            <person name="Boore J.L."/>
            <person name="Busam D."/>
            <person name="Dumas B."/>
            <person name="Ferriera S."/>
            <person name="Fuerstenberg S.I."/>
            <person name="Gachon C.M."/>
            <person name="Gaulin E."/>
            <person name="Govers F."/>
            <person name="Grenville-Briggs L."/>
            <person name="Horner N."/>
            <person name="Hostetler J."/>
            <person name="Jiang R.H."/>
            <person name="Johnson J."/>
            <person name="Krajaejun T."/>
            <person name="Lin H."/>
            <person name="Meijer H.J."/>
            <person name="Moore B."/>
            <person name="Morris P."/>
            <person name="Phuntmart V."/>
            <person name="Puiu D."/>
            <person name="Shetty J."/>
            <person name="Stajich J.E."/>
            <person name="Tripathy S."/>
            <person name="Wawra S."/>
            <person name="van West P."/>
            <person name="Whitty B.R."/>
            <person name="Coutinho P.M."/>
            <person name="Henrissat B."/>
            <person name="Martin F."/>
            <person name="Thomas P.D."/>
            <person name="Tyler B.M."/>
            <person name="De Vries R.P."/>
            <person name="Kamoun S."/>
            <person name="Yandell M."/>
            <person name="Tisserat N."/>
            <person name="Buell C.R."/>
        </authorList>
    </citation>
    <scope>NUCLEOTIDE SEQUENCE</scope>
    <source>
        <strain evidence="3">DAOM:BR144</strain>
    </source>
</reference>
<keyword evidence="3" id="KW-1185">Reference proteome</keyword>
<dbReference type="VEuPathDB" id="FungiDB:PYU1_G011371"/>
<proteinExistence type="predicted"/>
<dbReference type="Proteomes" id="UP000019132">
    <property type="component" value="Unassembled WGS sequence"/>
</dbReference>
<reference evidence="3" key="2">
    <citation type="submission" date="2010-04" db="EMBL/GenBank/DDBJ databases">
        <authorList>
            <person name="Buell R."/>
            <person name="Hamilton J."/>
            <person name="Hostetler J."/>
        </authorList>
    </citation>
    <scope>NUCLEOTIDE SEQUENCE [LARGE SCALE GENOMIC DNA]</scope>
    <source>
        <strain evidence="3">DAOM:BR144</strain>
    </source>
</reference>
<dbReference type="EnsemblProtists" id="PYU1_T011396">
    <property type="protein sequence ID" value="PYU1_T011396"/>
    <property type="gene ID" value="PYU1_G011371"/>
</dbReference>
<feature type="region of interest" description="Disordered" evidence="1">
    <location>
        <begin position="1"/>
        <end position="42"/>
    </location>
</feature>
<dbReference type="AlphaFoldDB" id="K3X2E7"/>
<feature type="compositionally biased region" description="Basic and acidic residues" evidence="1">
    <location>
        <begin position="28"/>
        <end position="41"/>
    </location>
</feature>
<reference evidence="2" key="3">
    <citation type="submission" date="2015-02" db="UniProtKB">
        <authorList>
            <consortium name="EnsemblProtists"/>
        </authorList>
    </citation>
    <scope>IDENTIFICATION</scope>
    <source>
        <strain evidence="2">DAOM BR144</strain>
    </source>
</reference>
<feature type="compositionally biased region" description="Gly residues" evidence="1">
    <location>
        <begin position="8"/>
        <end position="27"/>
    </location>
</feature>
<organism evidence="2 3">
    <name type="scientific">Globisporangium ultimum (strain ATCC 200006 / CBS 805.95 / DAOM BR144)</name>
    <name type="common">Pythium ultimum</name>
    <dbReference type="NCBI Taxonomy" id="431595"/>
    <lineage>
        <taxon>Eukaryota</taxon>
        <taxon>Sar</taxon>
        <taxon>Stramenopiles</taxon>
        <taxon>Oomycota</taxon>
        <taxon>Peronosporomycetes</taxon>
        <taxon>Pythiales</taxon>
        <taxon>Pythiaceae</taxon>
        <taxon>Globisporangium</taxon>
    </lineage>
</organism>
<evidence type="ECO:0000313" key="2">
    <source>
        <dbReference type="EnsemblProtists" id="PYU1_T011396"/>
    </source>
</evidence>
<name>K3X2E7_GLOUD</name>
<evidence type="ECO:0000313" key="3">
    <source>
        <dbReference type="Proteomes" id="UP000019132"/>
    </source>
</evidence>
<dbReference type="EMBL" id="GL376562">
    <property type="status" value="NOT_ANNOTATED_CDS"/>
    <property type="molecule type" value="Genomic_DNA"/>
</dbReference>
<protein>
    <submittedName>
        <fullName evidence="2">Uncharacterized protein</fullName>
    </submittedName>
</protein>
<dbReference type="InParanoid" id="K3X2E7"/>
<accession>K3X2E7</accession>
<evidence type="ECO:0000256" key="1">
    <source>
        <dbReference type="SAM" id="MobiDB-lite"/>
    </source>
</evidence>